<dbReference type="Proteomes" id="UP001597387">
    <property type="component" value="Unassembled WGS sequence"/>
</dbReference>
<dbReference type="RefSeq" id="WP_255901438.1">
    <property type="nucleotide sequence ID" value="NZ_JAFMZO010000002.1"/>
</dbReference>
<dbReference type="EMBL" id="JBHUHZ010000002">
    <property type="protein sequence ID" value="MFD2163093.1"/>
    <property type="molecule type" value="Genomic_DNA"/>
</dbReference>
<evidence type="ECO:0008006" key="4">
    <source>
        <dbReference type="Google" id="ProtNLM"/>
    </source>
</evidence>
<sequence length="89" mass="9828">MLNLRLLLSGAALAAGIHYVTKKRPDGSSIADDIKAKAPDWMNQARPYIDQLKGQFSKVPHIKGNSAGQKPYPQKFDKFSPDPDPDYTS</sequence>
<keyword evidence="3" id="KW-1185">Reference proteome</keyword>
<protein>
    <recommendedName>
        <fullName evidence="4">YtxH domain-containing protein</fullName>
    </recommendedName>
</protein>
<gene>
    <name evidence="2" type="ORF">ACFSJU_11875</name>
</gene>
<comment type="caution">
    <text evidence="2">The sequence shown here is derived from an EMBL/GenBank/DDBJ whole genome shotgun (WGS) entry which is preliminary data.</text>
</comment>
<evidence type="ECO:0000313" key="3">
    <source>
        <dbReference type="Proteomes" id="UP001597387"/>
    </source>
</evidence>
<evidence type="ECO:0000313" key="2">
    <source>
        <dbReference type="EMBL" id="MFD2163093.1"/>
    </source>
</evidence>
<reference evidence="3" key="1">
    <citation type="journal article" date="2019" name="Int. J. Syst. Evol. Microbiol.">
        <title>The Global Catalogue of Microorganisms (GCM) 10K type strain sequencing project: providing services to taxonomists for standard genome sequencing and annotation.</title>
        <authorList>
            <consortium name="The Broad Institute Genomics Platform"/>
            <consortium name="The Broad Institute Genome Sequencing Center for Infectious Disease"/>
            <person name="Wu L."/>
            <person name="Ma J."/>
        </authorList>
    </citation>
    <scope>NUCLEOTIDE SEQUENCE [LARGE SCALE GENOMIC DNA]</scope>
    <source>
        <strain evidence="3">KCTC 42217</strain>
    </source>
</reference>
<evidence type="ECO:0000256" key="1">
    <source>
        <dbReference type="SAM" id="MobiDB-lite"/>
    </source>
</evidence>
<organism evidence="2 3">
    <name type="scientific">Paradesertivirga mongoliensis</name>
    <dbReference type="NCBI Taxonomy" id="2100740"/>
    <lineage>
        <taxon>Bacteria</taxon>
        <taxon>Pseudomonadati</taxon>
        <taxon>Bacteroidota</taxon>
        <taxon>Sphingobacteriia</taxon>
        <taxon>Sphingobacteriales</taxon>
        <taxon>Sphingobacteriaceae</taxon>
        <taxon>Paradesertivirga</taxon>
    </lineage>
</organism>
<accession>A0ABW4ZLW8</accession>
<proteinExistence type="predicted"/>
<feature type="region of interest" description="Disordered" evidence="1">
    <location>
        <begin position="59"/>
        <end position="89"/>
    </location>
</feature>
<name>A0ABW4ZLW8_9SPHI</name>